<keyword evidence="6 12" id="KW-0812">Transmembrane</keyword>
<keyword evidence="7" id="KW-0378">Hydrolase</keyword>
<organism evidence="13 14">
    <name type="scientific">Candidatus Korarchaeum cryptofilum</name>
    <dbReference type="NCBI Taxonomy" id="498846"/>
    <lineage>
        <taxon>Archaea</taxon>
        <taxon>Thermoproteota</taxon>
        <taxon>Candidatus Korarchaeia</taxon>
        <taxon>Candidatus Korarchaeales</taxon>
        <taxon>Candidatus Korarchaeaceae</taxon>
        <taxon>Candidatus Korarchaeum</taxon>
    </lineage>
</organism>
<evidence type="ECO:0000313" key="13">
    <source>
        <dbReference type="EMBL" id="RSN67849.1"/>
    </source>
</evidence>
<dbReference type="Proteomes" id="UP000278149">
    <property type="component" value="Unassembled WGS sequence"/>
</dbReference>
<accession>A0A3R9QQ61</accession>
<comment type="catalytic activity">
    <reaction evidence="11">
        <text>di-trans,octa-cis-undecaprenyl diphosphate + H2O = di-trans,octa-cis-undecaprenyl phosphate + phosphate + H(+)</text>
        <dbReference type="Rhea" id="RHEA:28094"/>
        <dbReference type="ChEBI" id="CHEBI:15377"/>
        <dbReference type="ChEBI" id="CHEBI:15378"/>
        <dbReference type="ChEBI" id="CHEBI:43474"/>
        <dbReference type="ChEBI" id="CHEBI:58405"/>
        <dbReference type="ChEBI" id="CHEBI:60392"/>
        <dbReference type="EC" id="3.6.1.27"/>
    </reaction>
</comment>
<evidence type="ECO:0000256" key="2">
    <source>
        <dbReference type="ARBA" id="ARBA00010621"/>
    </source>
</evidence>
<dbReference type="AlphaFoldDB" id="A0A3R9QQ61"/>
<sequence>VGLLSSFITGLIAIKFLLSIIRRGELHLFSYYCAIVGIAILSLL</sequence>
<evidence type="ECO:0000256" key="11">
    <source>
        <dbReference type="ARBA" id="ARBA00047594"/>
    </source>
</evidence>
<keyword evidence="9 12" id="KW-0472">Membrane</keyword>
<comment type="similarity">
    <text evidence="2">Belongs to the UppP family.</text>
</comment>
<keyword evidence="8 12" id="KW-1133">Transmembrane helix</keyword>
<evidence type="ECO:0000313" key="14">
    <source>
        <dbReference type="Proteomes" id="UP000278149"/>
    </source>
</evidence>
<evidence type="ECO:0000256" key="5">
    <source>
        <dbReference type="ARBA" id="ARBA00022475"/>
    </source>
</evidence>
<dbReference type="GO" id="GO:0050380">
    <property type="term" value="F:undecaprenyl-diphosphatase activity"/>
    <property type="evidence" value="ECO:0007669"/>
    <property type="project" value="UniProtKB-EC"/>
</dbReference>
<feature type="non-terminal residue" evidence="13">
    <location>
        <position position="1"/>
    </location>
</feature>
<dbReference type="InterPro" id="IPR003824">
    <property type="entry name" value="UppP"/>
</dbReference>
<evidence type="ECO:0000256" key="9">
    <source>
        <dbReference type="ARBA" id="ARBA00023136"/>
    </source>
</evidence>
<evidence type="ECO:0000256" key="6">
    <source>
        <dbReference type="ARBA" id="ARBA00022692"/>
    </source>
</evidence>
<evidence type="ECO:0000256" key="12">
    <source>
        <dbReference type="SAM" id="Phobius"/>
    </source>
</evidence>
<reference evidence="13 14" key="1">
    <citation type="submission" date="2018-10" db="EMBL/GenBank/DDBJ databases">
        <title>Co-occurring genomic capacity for anaerobic methane metabolism and dissimilatory sulfite reduction discovered in the Korarchaeota.</title>
        <authorList>
            <person name="Mckay L.J."/>
            <person name="Dlakic M."/>
            <person name="Fields M.W."/>
            <person name="Delmont T.O."/>
            <person name="Eren A.M."/>
            <person name="Jay Z.J."/>
            <person name="Klingelsmith K.B."/>
            <person name="Rusch D.B."/>
            <person name="Inskeep W.P."/>
        </authorList>
    </citation>
    <scope>NUCLEOTIDE SEQUENCE [LARGE SCALE GENOMIC DNA]</scope>
    <source>
        <strain evidence="13 14">WS</strain>
    </source>
</reference>
<dbReference type="EMBL" id="RCOR01000041">
    <property type="protein sequence ID" value="RSN67849.1"/>
    <property type="molecule type" value="Genomic_DNA"/>
</dbReference>
<evidence type="ECO:0000256" key="7">
    <source>
        <dbReference type="ARBA" id="ARBA00022801"/>
    </source>
</evidence>
<protein>
    <recommendedName>
        <fullName evidence="4">Undecaprenyl-diphosphatase</fullName>
        <ecNumber evidence="3">3.6.1.27</ecNumber>
    </recommendedName>
    <alternativeName>
        <fullName evidence="10">Undecaprenyl pyrophosphate phosphatase</fullName>
    </alternativeName>
</protein>
<evidence type="ECO:0000256" key="10">
    <source>
        <dbReference type="ARBA" id="ARBA00032707"/>
    </source>
</evidence>
<dbReference type="GO" id="GO:0005886">
    <property type="term" value="C:plasma membrane"/>
    <property type="evidence" value="ECO:0007669"/>
    <property type="project" value="UniProtKB-SubCell"/>
</dbReference>
<evidence type="ECO:0000256" key="3">
    <source>
        <dbReference type="ARBA" id="ARBA00012374"/>
    </source>
</evidence>
<evidence type="ECO:0000256" key="8">
    <source>
        <dbReference type="ARBA" id="ARBA00022989"/>
    </source>
</evidence>
<name>A0A3R9QQ61_9CREN</name>
<evidence type="ECO:0000256" key="4">
    <source>
        <dbReference type="ARBA" id="ARBA00021581"/>
    </source>
</evidence>
<feature type="transmembrane region" description="Helical" evidence="12">
    <location>
        <begin position="26"/>
        <end position="43"/>
    </location>
</feature>
<comment type="caution">
    <text evidence="13">The sequence shown here is derived from an EMBL/GenBank/DDBJ whole genome shotgun (WGS) entry which is preliminary data.</text>
</comment>
<proteinExistence type="inferred from homology"/>
<evidence type="ECO:0000256" key="1">
    <source>
        <dbReference type="ARBA" id="ARBA00004651"/>
    </source>
</evidence>
<keyword evidence="5" id="KW-1003">Cell membrane</keyword>
<dbReference type="Pfam" id="PF02673">
    <property type="entry name" value="BacA"/>
    <property type="match status" value="1"/>
</dbReference>
<dbReference type="EC" id="3.6.1.27" evidence="3"/>
<comment type="subcellular location">
    <subcellularLocation>
        <location evidence="1">Cell membrane</location>
        <topology evidence="1">Multi-pass membrane protein</topology>
    </subcellularLocation>
</comment>
<gene>
    <name evidence="13" type="ORF">D9Q81_07425</name>
</gene>